<evidence type="ECO:0000313" key="2">
    <source>
        <dbReference type="Proteomes" id="UP000290439"/>
    </source>
</evidence>
<reference evidence="1 2" key="1">
    <citation type="submission" date="2019-02" db="EMBL/GenBank/DDBJ databases">
        <authorList>
            <consortium name="Pathogen Informatics"/>
        </authorList>
    </citation>
    <scope>NUCLEOTIDE SEQUENCE [LARGE SCALE GENOMIC DNA]</scope>
    <source>
        <strain evidence="1 2">3012STDY6756504</strain>
    </source>
</reference>
<protein>
    <submittedName>
        <fullName evidence="1">Uncharacterized protein</fullName>
    </submittedName>
</protein>
<sequence>MIGKLTTALALATTTTALVLGAGTASAATEGVPGAAVTGQATCTHKNDKIRIEIDSPVVYAQPGYLPGENQQIRYRTVIVDAAQGTLAVAGEWETGKATDTKAADMDDTKVDVLRNDPNAYLVIQEVEWLAPDGENPVAKTDLYATSYLIKDGRTELGTFDYCQ</sequence>
<dbReference type="EMBL" id="LR215973">
    <property type="protein sequence ID" value="VFB00839.1"/>
    <property type="molecule type" value="Genomic_DNA"/>
</dbReference>
<gene>
    <name evidence="1" type="ORF">NCTC10797_04646</name>
</gene>
<name>A0A4U8WFY3_9NOCA</name>
<dbReference type="RefSeq" id="WP_036532181.1">
    <property type="nucleotide sequence ID" value="NZ_CAWPGX010000366.1"/>
</dbReference>
<evidence type="ECO:0000313" key="1">
    <source>
        <dbReference type="EMBL" id="VFB00839.1"/>
    </source>
</evidence>
<accession>A0A4U8WFY3</accession>
<dbReference type="Proteomes" id="UP000290439">
    <property type="component" value="Chromosome"/>
</dbReference>
<proteinExistence type="predicted"/>
<dbReference type="OrthoDB" id="4549639at2"/>
<dbReference type="AlphaFoldDB" id="A0A4U8WFY3"/>
<organism evidence="1 2">
    <name type="scientific">Nocardia cyriacigeorgica</name>
    <dbReference type="NCBI Taxonomy" id="135487"/>
    <lineage>
        <taxon>Bacteria</taxon>
        <taxon>Bacillati</taxon>
        <taxon>Actinomycetota</taxon>
        <taxon>Actinomycetes</taxon>
        <taxon>Mycobacteriales</taxon>
        <taxon>Nocardiaceae</taxon>
        <taxon>Nocardia</taxon>
    </lineage>
</organism>